<dbReference type="Gene3D" id="3.40.50.880">
    <property type="match status" value="1"/>
</dbReference>
<dbReference type="AlphaFoldDB" id="A0A0F5JDC0"/>
<sequence>MTLSRRTFIKSSVISALSLPFMQGCRFVDSENDESDRLFMLFQNPPVTSKPFVRWWWNGDKVTAKEILRELDIMKTAGIGGVEINPIRFPGGDDLGIPSLEWLSPEWIEMVKTALKGAEERGMICDIIVGSGWPFGGEFLQPEEQTQLMTQTALKVKGPGKIELKTADLLAEASPQVASKYEGATSELYSLCLAPVEMSAFTPAIDLPFEKGADVISIDLPEGEHILYALVKVTGFQAVINGAPGAAGPVLNHYNQQAVEKFLNRMSDKLFPAIGNLKGFRALFCDSMELEGANWCHDFLEEFQTRRGYDVEPYLPFILYKVGHMGHAVEGALATTLFGEAKEEVDRVRYDFFVTCMDIVRDRFLKPYTEWCNKYGFKSRIQTYGREFHPLEASLEVDIPECETWFWNADGCEKDAFIKSPTDTNVNKFVASAAHYSGKRLVSCEEITNTGNVFNATLEKIKMTGDQSNLSGVTHSILHGFNYSPLEVPFPGWVMYGTFLNERNTWWPYFNLWATYKTRISTVLQESDFFADIAVMHPLADMWTIHGPQRDPFPGLHYPSYQYKVWEAIHRNGNSCDYISEGIIQQSSFKKGNLVFNKRKYHTLILLEVESMMPATAEALLAFVKAGGKLIFVGKEPYKSPGYKDHQTNDEKVKQTIGRIREAYPSQLFTVEAPVEPVSWFRGVQQQCDIVPYMKIDTPSPYVSQIRHQAGDKDIYFITNCNPDDEIRIQATFADNGKTPWLWNPETGERSPYPSASGSVLQITLGPAASQLIVFEDAKANKMAIPAIPLQSSSPVNLNGWNVRMEHINGDTKKLEIDTLIDWSADPATQGFAGVLYYEKTVEDAAGFYYLDLGKVYGVSEVILNGESLGCKWYGNRVYQLPEHLAKAPVKTLQVKITTTVGNYLKATPENKTGQSWTRHQKWLPTGMIGPVKLV</sequence>
<evidence type="ECO:0000313" key="2">
    <source>
        <dbReference type="Proteomes" id="UP000033035"/>
    </source>
</evidence>
<proteinExistence type="predicted"/>
<accession>A0A0F5JDC0</accession>
<dbReference type="Gene3D" id="2.60.120.260">
    <property type="entry name" value="Galactose-binding domain-like"/>
    <property type="match status" value="1"/>
</dbReference>
<dbReference type="SUPFAM" id="SSF49785">
    <property type="entry name" value="Galactose-binding domain-like"/>
    <property type="match status" value="1"/>
</dbReference>
<dbReference type="Pfam" id="PF17132">
    <property type="entry name" value="Glyco_hydro_106"/>
    <property type="match status" value="2"/>
</dbReference>
<reference evidence="1 2" key="1">
    <citation type="submission" date="2013-04" db="EMBL/GenBank/DDBJ databases">
        <title>The Genome Sequence of Parabacteroides gordonii DSM 23371.</title>
        <authorList>
            <consortium name="The Broad Institute Genomics Platform"/>
            <person name="Earl A."/>
            <person name="Ward D."/>
            <person name="Feldgarden M."/>
            <person name="Gevers D."/>
            <person name="Martens E."/>
            <person name="Sakamoto M."/>
            <person name="Benno Y."/>
            <person name="Suzuki N."/>
            <person name="Matsunaga N."/>
            <person name="Koshihara K."/>
            <person name="Seki M."/>
            <person name="Komiya H."/>
            <person name="Walker B."/>
            <person name="Young S."/>
            <person name="Zeng Q."/>
            <person name="Gargeya S."/>
            <person name="Fitzgerald M."/>
            <person name="Haas B."/>
            <person name="Abouelleil A."/>
            <person name="Allen A.W."/>
            <person name="Alvarado L."/>
            <person name="Arachchi H.M."/>
            <person name="Berlin A.M."/>
            <person name="Chapman S.B."/>
            <person name="Gainer-Dewar J."/>
            <person name="Goldberg J."/>
            <person name="Griggs A."/>
            <person name="Gujja S."/>
            <person name="Hansen M."/>
            <person name="Howarth C."/>
            <person name="Imamovic A."/>
            <person name="Ireland A."/>
            <person name="Larimer J."/>
            <person name="McCowan C."/>
            <person name="Murphy C."/>
            <person name="Pearson M."/>
            <person name="Poon T.W."/>
            <person name="Priest M."/>
            <person name="Roberts A."/>
            <person name="Saif S."/>
            <person name="Shea T."/>
            <person name="Sisk P."/>
            <person name="Sykes S."/>
            <person name="Wortman J."/>
            <person name="Nusbaum C."/>
            <person name="Birren B."/>
        </authorList>
    </citation>
    <scope>NUCLEOTIDE SEQUENCE [LARGE SCALE GENOMIC DNA]</scope>
    <source>
        <strain evidence="1 2">MS-1</strain>
    </source>
</reference>
<comment type="caution">
    <text evidence="1">The sequence shown here is derived from an EMBL/GenBank/DDBJ whole genome shotgun (WGS) entry which is preliminary data.</text>
</comment>
<dbReference type="Proteomes" id="UP000033035">
    <property type="component" value="Unassembled WGS sequence"/>
</dbReference>
<dbReference type="PATRIC" id="fig|1203610.3.peg.3297"/>
<dbReference type="HOGENOM" id="CLU_003772_1_0_10"/>
<organism evidence="1 2">
    <name type="scientific">Parabacteroides gordonii MS-1 = DSM 23371</name>
    <dbReference type="NCBI Taxonomy" id="1203610"/>
    <lineage>
        <taxon>Bacteria</taxon>
        <taxon>Pseudomonadati</taxon>
        <taxon>Bacteroidota</taxon>
        <taxon>Bacteroidia</taxon>
        <taxon>Bacteroidales</taxon>
        <taxon>Tannerellaceae</taxon>
        <taxon>Parabacteroides</taxon>
    </lineage>
</organism>
<dbReference type="InterPro" id="IPR053161">
    <property type="entry name" value="Ulvan_degrading_GH"/>
</dbReference>
<dbReference type="PROSITE" id="PS51257">
    <property type="entry name" value="PROKAR_LIPOPROTEIN"/>
    <property type="match status" value="1"/>
</dbReference>
<dbReference type="STRING" id="1203610.HMPREF1536_03234"/>
<dbReference type="InterPro" id="IPR008979">
    <property type="entry name" value="Galactose-bd-like_sf"/>
</dbReference>
<dbReference type="EMBL" id="AQHW01000015">
    <property type="protein sequence ID" value="KKB55759.1"/>
    <property type="molecule type" value="Genomic_DNA"/>
</dbReference>
<name>A0A0F5JDC0_9BACT</name>
<dbReference type="PANTHER" id="PTHR36848">
    <property type="entry name" value="DNA-BINDING PROTEIN (PUTATIVE SECRETED PROTEIN)-RELATED"/>
    <property type="match status" value="1"/>
</dbReference>
<protein>
    <recommendedName>
        <fullName evidence="3">Glycosyl hydrolases family 2 sugar binding domain-containing protein</fullName>
    </recommendedName>
</protein>
<evidence type="ECO:0000313" key="1">
    <source>
        <dbReference type="EMBL" id="KKB55759.1"/>
    </source>
</evidence>
<dbReference type="PANTHER" id="PTHR36848:SF2">
    <property type="entry name" value="SECRETED PROTEIN"/>
    <property type="match status" value="1"/>
</dbReference>
<gene>
    <name evidence="1" type="ORF">HMPREF1536_03234</name>
</gene>
<keyword evidence="2" id="KW-1185">Reference proteome</keyword>
<dbReference type="InterPro" id="IPR029062">
    <property type="entry name" value="Class_I_gatase-like"/>
</dbReference>
<evidence type="ECO:0008006" key="3">
    <source>
        <dbReference type="Google" id="ProtNLM"/>
    </source>
</evidence>